<dbReference type="InterPro" id="IPR010930">
    <property type="entry name" value="Flg_bb/hook_C_dom"/>
</dbReference>
<feature type="domain" description="Flagellar basal body rod protein N-terminal" evidence="7">
    <location>
        <begin position="9"/>
        <end position="36"/>
    </location>
</feature>
<gene>
    <name evidence="10" type="ORF">MA20_08320</name>
</gene>
<dbReference type="NCBIfam" id="TIGR02492">
    <property type="entry name" value="flgK_ends"/>
    <property type="match status" value="1"/>
</dbReference>
<evidence type="ECO:0000256" key="3">
    <source>
        <dbReference type="ARBA" id="ARBA00009677"/>
    </source>
</evidence>
<dbReference type="GO" id="GO:0044780">
    <property type="term" value="P:bacterial-type flagellum assembly"/>
    <property type="evidence" value="ECO:0007669"/>
    <property type="project" value="InterPro"/>
</dbReference>
<evidence type="ECO:0000259" key="9">
    <source>
        <dbReference type="Pfam" id="PF22638"/>
    </source>
</evidence>
<dbReference type="Proteomes" id="UP000030377">
    <property type="component" value="Unassembled WGS sequence"/>
</dbReference>
<organism evidence="10 11">
    <name type="scientific">Bradyrhizobium japonicum</name>
    <dbReference type="NCBI Taxonomy" id="375"/>
    <lineage>
        <taxon>Bacteria</taxon>
        <taxon>Pseudomonadati</taxon>
        <taxon>Pseudomonadota</taxon>
        <taxon>Alphaproteobacteria</taxon>
        <taxon>Hyphomicrobiales</taxon>
        <taxon>Nitrobacteraceae</taxon>
        <taxon>Bradyrhizobium</taxon>
    </lineage>
</organism>
<keyword evidence="10" id="KW-0969">Cilium</keyword>
<accession>A0A0A3Z2G2</accession>
<evidence type="ECO:0000256" key="1">
    <source>
        <dbReference type="ARBA" id="ARBA00004117"/>
    </source>
</evidence>
<feature type="domain" description="Flagellar hook-associated protein FlgK helical" evidence="9">
    <location>
        <begin position="89"/>
        <end position="336"/>
    </location>
</feature>
<dbReference type="Pfam" id="PF06429">
    <property type="entry name" value="Flg_bbr_C"/>
    <property type="match status" value="1"/>
</dbReference>
<keyword evidence="10" id="KW-0282">Flagellum</keyword>
<dbReference type="InterPro" id="IPR002371">
    <property type="entry name" value="FlgK"/>
</dbReference>
<dbReference type="InterPro" id="IPR053927">
    <property type="entry name" value="FlgK_helical"/>
</dbReference>
<dbReference type="PRINTS" id="PR01005">
    <property type="entry name" value="FLGHOOKAP1"/>
</dbReference>
<evidence type="ECO:0000256" key="4">
    <source>
        <dbReference type="ARBA" id="ARBA00016244"/>
    </source>
</evidence>
<dbReference type="GO" id="GO:0009425">
    <property type="term" value="C:bacterial-type flagellum basal body"/>
    <property type="evidence" value="ECO:0007669"/>
    <property type="project" value="UniProtKB-SubCell"/>
</dbReference>
<dbReference type="GO" id="GO:0005576">
    <property type="term" value="C:extracellular region"/>
    <property type="evidence" value="ECO:0007669"/>
    <property type="project" value="UniProtKB-SubCell"/>
</dbReference>
<evidence type="ECO:0000256" key="5">
    <source>
        <dbReference type="ARBA" id="ARBA00022525"/>
    </source>
</evidence>
<feature type="domain" description="Flagellar basal-body/hook protein C-terminal" evidence="8">
    <location>
        <begin position="583"/>
        <end position="624"/>
    </location>
</feature>
<dbReference type="eggNOG" id="COG1256">
    <property type="taxonomic scope" value="Bacteria"/>
</dbReference>
<protein>
    <recommendedName>
        <fullName evidence="4">Flagellar hook-associated protein 1</fullName>
    </recommendedName>
</protein>
<sequence>MGLSSALASAMSGLRANQAALSIVSSNVANSQTPGYVVQRPNQIEVSTGDFGSTAMTTGVSRELDTFVQNQLRTETGGSGYADQMANILKQLQSVYGTPGNSGTLETALNNFTTALQALSTSAGSSSAQTVALGAAQALAQQLNVTTKGIQSLRSNVEQDLGTSAQQANAAMQKVADINTKLQGLSANDPSAATLMDQRDQAINTLSKYVDVRVTTDGSNQANIYTTTGIQLVGAGLASQFTFASAGALSATSLYNSDPAKSGVGALNIKLPNGSQLDVVANNVVSSGQIAADLKLRDQTLVQAQDQIDQLAATMSSALSDKTTAGSTVSGPPAGFDLDLAGAQPGNTVNITYKDTATNTQRQITLVNVTDPAALPLQNATNANPMRVGVNFSGGMSAIAAALNTALSGSHLTFSAAPSPATATTLRVTDDNTGLAQVNSASTTKTISSLTSGSPQLAVFTDGGQALYTGAITASGSQITGLAGRIAVNTQLVSDPTRLSVYNTSPVTPAGDTTRSDYLYSQLTSAVFSYSPTTGLGSANQPFTGSVSNYLQQFLSIQANASTQATQLQQGQSVVVSTLQAKFDSTSSVNLDSEMSNLIQLQNAYAANAHVMSVVQSMMNTLIQAQV</sequence>
<comment type="caution">
    <text evidence="10">The sequence shown here is derived from an EMBL/GenBank/DDBJ whole genome shotgun (WGS) entry which is preliminary data.</text>
</comment>
<dbReference type="GO" id="GO:0009424">
    <property type="term" value="C:bacterial-type flagellum hook"/>
    <property type="evidence" value="ECO:0007669"/>
    <property type="project" value="InterPro"/>
</dbReference>
<reference evidence="10 11" key="1">
    <citation type="submission" date="2014-09" db="EMBL/GenBank/DDBJ databases">
        <title>Draft genome of Bradyrhizobium japonicum Is-34.</title>
        <authorList>
            <person name="Tsurumaru H."/>
            <person name="Yamakawa T."/>
            <person name="Hashimoto S."/>
            <person name="Okizaki K."/>
            <person name="Kanesaki Y."/>
            <person name="Yoshikawa H."/>
            <person name="Yajima S."/>
        </authorList>
    </citation>
    <scope>NUCLEOTIDE SEQUENCE [LARGE SCALE GENOMIC DNA]</scope>
    <source>
        <strain evidence="10 11">Is-34</strain>
    </source>
</reference>
<dbReference type="AlphaFoldDB" id="A0A0A3Z2G2"/>
<comment type="subcellular location">
    <subcellularLocation>
        <location evidence="1">Bacterial flagellum basal body</location>
    </subcellularLocation>
    <subcellularLocation>
        <location evidence="2">Secreted</location>
    </subcellularLocation>
</comment>
<dbReference type="InterPro" id="IPR001444">
    <property type="entry name" value="Flag_bb_rod_N"/>
</dbReference>
<evidence type="ECO:0000313" key="11">
    <source>
        <dbReference type="Proteomes" id="UP000030377"/>
    </source>
</evidence>
<dbReference type="GO" id="GO:0005198">
    <property type="term" value="F:structural molecule activity"/>
    <property type="evidence" value="ECO:0007669"/>
    <property type="project" value="InterPro"/>
</dbReference>
<dbReference type="RefSeq" id="WP_028158306.1">
    <property type="nucleotide sequence ID" value="NZ_CP126005.1"/>
</dbReference>
<evidence type="ECO:0000256" key="6">
    <source>
        <dbReference type="ARBA" id="ARBA00023143"/>
    </source>
</evidence>
<evidence type="ECO:0000259" key="8">
    <source>
        <dbReference type="Pfam" id="PF06429"/>
    </source>
</evidence>
<dbReference type="Pfam" id="PF22638">
    <property type="entry name" value="FlgK_D1"/>
    <property type="match status" value="1"/>
</dbReference>
<comment type="similarity">
    <text evidence="3">Belongs to the flagella basal body rod proteins family.</text>
</comment>
<proteinExistence type="inferred from homology"/>
<evidence type="ECO:0000256" key="2">
    <source>
        <dbReference type="ARBA" id="ARBA00004613"/>
    </source>
</evidence>
<keyword evidence="10" id="KW-0966">Cell projection</keyword>
<name>A0A0A3Z2G2_BRAJP</name>
<dbReference type="EMBL" id="JRPN01000005">
    <property type="protein sequence ID" value="KGT80063.1"/>
    <property type="molecule type" value="Genomic_DNA"/>
</dbReference>
<evidence type="ECO:0000259" key="7">
    <source>
        <dbReference type="Pfam" id="PF00460"/>
    </source>
</evidence>
<dbReference type="Pfam" id="PF00460">
    <property type="entry name" value="Flg_bb_rod"/>
    <property type="match status" value="1"/>
</dbReference>
<keyword evidence="6" id="KW-0975">Bacterial flagellum</keyword>
<keyword evidence="5" id="KW-0964">Secreted</keyword>
<evidence type="ECO:0000313" key="10">
    <source>
        <dbReference type="EMBL" id="KGT80063.1"/>
    </source>
</evidence>
<dbReference type="STRING" id="375.BKD09_RS20270"/>
<dbReference type="PANTHER" id="PTHR30033">
    <property type="entry name" value="FLAGELLAR HOOK-ASSOCIATED PROTEIN 1"/>
    <property type="match status" value="1"/>
</dbReference>
<dbReference type="PANTHER" id="PTHR30033:SF1">
    <property type="entry name" value="FLAGELLAR HOOK-ASSOCIATED PROTEIN 1"/>
    <property type="match status" value="1"/>
</dbReference>
<dbReference type="SUPFAM" id="SSF64518">
    <property type="entry name" value="Phase 1 flagellin"/>
    <property type="match status" value="1"/>
</dbReference>